<organism evidence="2 3">
    <name type="scientific">Listeria phage LP-064</name>
    <dbReference type="NCBI Taxonomy" id="1458853"/>
    <lineage>
        <taxon>Viruses</taxon>
        <taxon>Duplodnaviria</taxon>
        <taxon>Heunggongvirae</taxon>
        <taxon>Uroviricota</taxon>
        <taxon>Caudoviricetes</taxon>
        <taxon>Herelleviridae</taxon>
        <taxon>Jasinskavirinae</taxon>
        <taxon>Pecentumvirus</taxon>
        <taxon>Pecentumvirus LP064</taxon>
    </lineage>
</organism>
<proteinExistence type="predicted"/>
<dbReference type="Gene3D" id="2.60.120.260">
    <property type="entry name" value="Galactose-binding domain-like"/>
    <property type="match status" value="3"/>
</dbReference>
<dbReference type="Proteomes" id="UP000026994">
    <property type="component" value="Segment"/>
</dbReference>
<reference evidence="2 3" key="1">
    <citation type="journal article" date="2014" name="Appl. Environ. Microbiol.">
        <title>Comparative genomic and morphological analysis of Listeria phages isolated from farm environments.</title>
        <authorList>
            <person name="Denes T."/>
            <person name="Vongkamjan K."/>
            <person name="Ackermann H.W."/>
            <person name="Moreno Switt A.I."/>
            <person name="Wiedmann M."/>
            <person name="den Bakker H.C."/>
        </authorList>
    </citation>
    <scope>NUCLEOTIDE SEQUENCE [LARGE SCALE GENOMIC DNA]</scope>
</reference>
<keyword evidence="3" id="KW-1185">Reference proteome</keyword>
<dbReference type="InterPro" id="IPR046746">
    <property type="entry name" value="Big_15"/>
</dbReference>
<sequence>MPNFLKNIHPLLKRKKDDNQVSSVNYAVLQALETELSEVEQETLESKIQSSLGTATGDYLDIWGDWFNVYRREDEGDERYRDRIIRHLLLKRGTIPAIIEAIRDFLEDYSADITIYEPFKNIFYTNKSDLNGEDYLMGYYYRFAIIDVTIGRRFPLEVIDIINAFKPAGVKFYLTYDGSGEIDEENSIVELPPYGIEIETYQEVDILNGLNTTLHGHFTLGESNIVEGVILELFRTNRSPLNSNDVLSGSFNAGRRVYNLATIGDNSYKPTMSSLIGEIKNSFEELPEDFYVETNRLDDRFASIDMANNTQDTAFYFNMDLGTYINSNYAGYLAELAGSQIINRAHYVSLAKEPKLTVAFKAKISPANPVNYNIEGYDLVSKKWVVLETGAIAVEKKISQIPLGSLEDYLNSNYICFFRIVVKPKRETYSFELDYFELGFLNNFKEGEYTIKPFTGIVETYAELFGRVIEVPMYRIINSGTENIISKQGHIPVRYIRDTLEGGSTTNTANLWIEIQAKNKDNINVALNKPVYRPQAEPTNGNILLYPQFLNVGATYMNGKWRGKLTSGVNMAYTVDGVRTYGGNMNADGTYTVYIGNKVTSTSQKVVVEVYADTARTKLIDKANVPITNAGDGSPIEAITDGVISGSNIFYIAPTSAKYSVTVDLEATFVDLSEVRIWHYPTRTFKSVLTEVSADGVNWTTIYNSAVDGTYLETSEGKAFPVPEMDLYGLKATPLTSVLAGSERQIITFLDYKIEDFENPANTIENLNNDYFNAVWQEIDRLEEFVLGKFTILADVGSDGVLVNDWGLIEAKIPTGATAYQEADSRSELSSVYTVELTAGSHEVIMDVANKVVTTEAVTLKTDYRVSNELTLEGLPTKIPVRYIRDSLWGGNSINTANHWVELQARDLKGDNVALNKKVVENNGVSLLSPENLMLDSKTEITSTTNNGYTFASDIAYIFDNYGVDKEYTISFDIKSTTVGTVTVYSRYKDEAKYSIGNKTVPVTTAYTRQQVVVTPTRNTAEQAKYAVSSILGFLNSTGAISTVKDIKISVGNISNMIWTPAPKDYSILTDGVTTSANGFLSGVNSLTIDLGSPRYDIDNITMWHYWQGAEPRYYKYVKLEVSADGVNWTTLFDSDVSGTYYETSGGKQVSVPAIKEYLKSTNAIFAPSVAGTGTFERVTEANGVSSIKVTPDTDKTARMYKFFGTSTDPNANSRDLLESGLTTTKKYTVAVSLKPQNNSSVILAVKDGSNTNIESGSLNIAKDVWTRVSYNVTLPATAIDRLALCLYNANTGEYINYKDWSIKETMFP</sequence>
<dbReference type="Pfam" id="PF20622">
    <property type="entry name" value="Big_15"/>
    <property type="match status" value="1"/>
</dbReference>
<accession>A0A059T6V4</accession>
<gene>
    <name evidence="2" type="ORF">LP064_120</name>
</gene>
<name>A0A059T6V4_9CAUD</name>
<dbReference type="EMBL" id="KJ094029">
    <property type="protein sequence ID" value="AHL19142.1"/>
    <property type="molecule type" value="Genomic_DNA"/>
</dbReference>
<evidence type="ECO:0000259" key="1">
    <source>
        <dbReference type="Pfam" id="PF20622"/>
    </source>
</evidence>
<feature type="domain" description="Bacterial Ig" evidence="1">
    <location>
        <begin position="551"/>
        <end position="629"/>
    </location>
</feature>
<protein>
    <recommendedName>
        <fullName evidence="1">Bacterial Ig domain-containing protein</fullName>
    </recommendedName>
</protein>
<evidence type="ECO:0000313" key="2">
    <source>
        <dbReference type="EMBL" id="AHL19142.1"/>
    </source>
</evidence>
<evidence type="ECO:0000313" key="3">
    <source>
        <dbReference type="Proteomes" id="UP000026994"/>
    </source>
</evidence>
<dbReference type="SUPFAM" id="SSF49785">
    <property type="entry name" value="Galactose-binding domain-like"/>
    <property type="match status" value="1"/>
</dbReference>
<dbReference type="InterPro" id="IPR008979">
    <property type="entry name" value="Galactose-bd-like_sf"/>
</dbReference>